<feature type="transmembrane region" description="Helical" evidence="1">
    <location>
        <begin position="193"/>
        <end position="216"/>
    </location>
</feature>
<gene>
    <name evidence="3" type="ORF">JM93_00706</name>
</gene>
<keyword evidence="1" id="KW-0812">Transmembrane</keyword>
<dbReference type="PANTHER" id="PTHR22911:SF103">
    <property type="entry name" value="BLR2811 PROTEIN"/>
    <property type="match status" value="1"/>
</dbReference>
<dbReference type="Pfam" id="PF00892">
    <property type="entry name" value="EamA"/>
    <property type="match status" value="2"/>
</dbReference>
<reference evidence="3 4" key="1">
    <citation type="submission" date="2019-07" db="EMBL/GenBank/DDBJ databases">
        <title>Genomic Encyclopedia of Archaeal and Bacterial Type Strains, Phase II (KMG-II): from individual species to whole genera.</title>
        <authorList>
            <person name="Goeker M."/>
        </authorList>
    </citation>
    <scope>NUCLEOTIDE SEQUENCE [LARGE SCALE GENOMIC DNA]</scope>
    <source>
        <strain evidence="3 4">ATCC BAA-252</strain>
    </source>
</reference>
<feature type="transmembrane region" description="Helical" evidence="1">
    <location>
        <begin position="222"/>
        <end position="244"/>
    </location>
</feature>
<organism evidence="3 4">
    <name type="scientific">Roseibium hamelinense</name>
    <dbReference type="NCBI Taxonomy" id="150831"/>
    <lineage>
        <taxon>Bacteria</taxon>
        <taxon>Pseudomonadati</taxon>
        <taxon>Pseudomonadota</taxon>
        <taxon>Alphaproteobacteria</taxon>
        <taxon>Hyphomicrobiales</taxon>
        <taxon>Stappiaceae</taxon>
        <taxon>Roseibium</taxon>
    </lineage>
</organism>
<feature type="domain" description="EamA" evidence="2">
    <location>
        <begin position="165"/>
        <end position="296"/>
    </location>
</feature>
<evidence type="ECO:0000313" key="4">
    <source>
        <dbReference type="Proteomes" id="UP000320593"/>
    </source>
</evidence>
<dbReference type="PANTHER" id="PTHR22911">
    <property type="entry name" value="ACYL-MALONYL CONDENSING ENZYME-RELATED"/>
    <property type="match status" value="1"/>
</dbReference>
<protein>
    <submittedName>
        <fullName evidence="3">Drug/metabolite transporter (DMT)-like permease</fullName>
    </submittedName>
</protein>
<feature type="domain" description="EamA" evidence="2">
    <location>
        <begin position="17"/>
        <end position="148"/>
    </location>
</feature>
<comment type="caution">
    <text evidence="3">The sequence shown here is derived from an EMBL/GenBank/DDBJ whole genome shotgun (WGS) entry which is preliminary data.</text>
</comment>
<dbReference type="AlphaFoldDB" id="A0A562THN4"/>
<feature type="transmembrane region" description="Helical" evidence="1">
    <location>
        <begin position="165"/>
        <end position="186"/>
    </location>
</feature>
<proteinExistence type="predicted"/>
<dbReference type="InterPro" id="IPR037185">
    <property type="entry name" value="EmrE-like"/>
</dbReference>
<feature type="transmembrane region" description="Helical" evidence="1">
    <location>
        <begin position="134"/>
        <end position="153"/>
    </location>
</feature>
<dbReference type="InterPro" id="IPR000620">
    <property type="entry name" value="EamA_dom"/>
</dbReference>
<feature type="transmembrane region" description="Helical" evidence="1">
    <location>
        <begin position="80"/>
        <end position="101"/>
    </location>
</feature>
<evidence type="ECO:0000259" key="2">
    <source>
        <dbReference type="Pfam" id="PF00892"/>
    </source>
</evidence>
<evidence type="ECO:0000313" key="3">
    <source>
        <dbReference type="EMBL" id="TWI93151.1"/>
    </source>
</evidence>
<dbReference type="Proteomes" id="UP000320593">
    <property type="component" value="Unassembled WGS sequence"/>
</dbReference>
<dbReference type="GO" id="GO:0016020">
    <property type="term" value="C:membrane"/>
    <property type="evidence" value="ECO:0007669"/>
    <property type="project" value="InterPro"/>
</dbReference>
<keyword evidence="4" id="KW-1185">Reference proteome</keyword>
<feature type="transmembrane region" description="Helical" evidence="1">
    <location>
        <begin position="107"/>
        <end position="125"/>
    </location>
</feature>
<dbReference type="OrthoDB" id="8478051at2"/>
<keyword evidence="1" id="KW-0472">Membrane</keyword>
<dbReference type="SUPFAM" id="SSF103481">
    <property type="entry name" value="Multidrug resistance efflux transporter EmrE"/>
    <property type="match status" value="2"/>
</dbReference>
<name>A0A562THN4_9HYPH</name>
<sequence length="308" mass="31623">MTEHSRYALRENTPLAVGLALCGIALFTPVFAAGKIAEGTVPALVLVWLRFFGGALTLGAAGIVKGAPEGGYISRHWRVHLLRAAFAIGGLGGMIYAGAVLPVADAAAIGLTKGMMAIGLAALILRETVVARHWLSGVFCALGALLVVRSVSGDAGAAAGVPADGVLAALIGAFCMACEALVIRYLAQREGTVVMLTYVNCAAALLLGVPVLWIALHQGIDWSVAGWFVLLGPCAIIGQSFNVAAYRRAGAATLAPVGYAWVLFAALLGYLLFNEVPALEAGAGAALIVLGGLILTLKWPLRGLKGRA</sequence>
<dbReference type="RefSeq" id="WP_145340644.1">
    <property type="nucleotide sequence ID" value="NZ_SMLY01000087.1"/>
</dbReference>
<feature type="transmembrane region" description="Helical" evidence="1">
    <location>
        <begin position="48"/>
        <end position="68"/>
    </location>
</feature>
<feature type="transmembrane region" description="Helical" evidence="1">
    <location>
        <begin position="251"/>
        <end position="273"/>
    </location>
</feature>
<dbReference type="EMBL" id="VLLF01000001">
    <property type="protein sequence ID" value="TWI93151.1"/>
    <property type="molecule type" value="Genomic_DNA"/>
</dbReference>
<feature type="transmembrane region" description="Helical" evidence="1">
    <location>
        <begin position="279"/>
        <end position="297"/>
    </location>
</feature>
<keyword evidence="1" id="KW-1133">Transmembrane helix</keyword>
<accession>A0A562THN4</accession>
<evidence type="ECO:0000256" key="1">
    <source>
        <dbReference type="SAM" id="Phobius"/>
    </source>
</evidence>